<accession>A0A5C1QGS3</accession>
<sequence>MQTAKLFANGRSQAVRLPKEYQFQGEDVFIQKHGDAVILMPHDKAWETFIHGLNSFTDDFMEDGREQGQNQDREDF</sequence>
<comment type="similarity">
    <text evidence="1">Belongs to the VapB family.</text>
</comment>
<dbReference type="InterPro" id="IPR047976">
    <property type="entry name" value="Anti_VapB2-like"/>
</dbReference>
<dbReference type="InterPro" id="IPR051734">
    <property type="entry name" value="VapB_TA_antitoxins"/>
</dbReference>
<dbReference type="KEGG" id="sper:EW093_12150"/>
<dbReference type="PANTHER" id="PTHR37550:SF3">
    <property type="entry name" value="ANTITOXIN VAPB1"/>
    <property type="match status" value="1"/>
</dbReference>
<dbReference type="InterPro" id="IPR037914">
    <property type="entry name" value="SpoVT-AbrB_sf"/>
</dbReference>
<evidence type="ECO:0000256" key="1">
    <source>
        <dbReference type="ARBA" id="ARBA00007924"/>
    </source>
</evidence>
<dbReference type="RefSeq" id="WP_149568670.1">
    <property type="nucleotide sequence ID" value="NZ_CP035807.1"/>
</dbReference>
<protein>
    <submittedName>
        <fullName evidence="3">AbrB/MazE/SpoVT family DNA-binding domain-containing protein</fullName>
    </submittedName>
</protein>
<dbReference type="SUPFAM" id="SSF89447">
    <property type="entry name" value="AbrB/MazE/MraZ-like"/>
    <property type="match status" value="1"/>
</dbReference>
<gene>
    <name evidence="3" type="ORF">EW093_12150</name>
</gene>
<proteinExistence type="inferred from homology"/>
<organism evidence="3 4">
    <name type="scientific">Thiospirochaeta perfilievii</name>
    <dbReference type="NCBI Taxonomy" id="252967"/>
    <lineage>
        <taxon>Bacteria</taxon>
        <taxon>Pseudomonadati</taxon>
        <taxon>Spirochaetota</taxon>
        <taxon>Spirochaetia</taxon>
        <taxon>Spirochaetales</taxon>
        <taxon>Spirochaetaceae</taxon>
        <taxon>Thiospirochaeta</taxon>
    </lineage>
</organism>
<dbReference type="InterPro" id="IPR007159">
    <property type="entry name" value="SpoVT-AbrB_dom"/>
</dbReference>
<dbReference type="Gene3D" id="2.10.260.10">
    <property type="match status" value="1"/>
</dbReference>
<keyword evidence="4" id="KW-1185">Reference proteome</keyword>
<dbReference type="PANTHER" id="PTHR37550">
    <property type="entry name" value="ANTITOXIN VAPB1"/>
    <property type="match status" value="1"/>
</dbReference>
<keyword evidence="3" id="KW-0238">DNA-binding</keyword>
<dbReference type="GO" id="GO:0003677">
    <property type="term" value="F:DNA binding"/>
    <property type="evidence" value="ECO:0007669"/>
    <property type="project" value="UniProtKB-KW"/>
</dbReference>
<reference evidence="3 4" key="1">
    <citation type="submission" date="2019-02" db="EMBL/GenBank/DDBJ databases">
        <authorList>
            <person name="Fomenkov A."/>
            <person name="Dubinina G."/>
            <person name="Grabovich M."/>
            <person name="Vincze T."/>
            <person name="Roberts R.J."/>
        </authorList>
    </citation>
    <scope>NUCLEOTIDE SEQUENCE [LARGE SCALE GENOMIC DNA]</scope>
    <source>
        <strain evidence="3 4">P</strain>
    </source>
</reference>
<reference evidence="3 4" key="2">
    <citation type="submission" date="2019-09" db="EMBL/GenBank/DDBJ databases">
        <title>Complete Genome Sequence and Methylome Analysis of free living Spirochaetas.</title>
        <authorList>
            <person name="Leshcheva N."/>
            <person name="Mikheeva N."/>
        </authorList>
    </citation>
    <scope>NUCLEOTIDE SEQUENCE [LARGE SCALE GENOMIC DNA]</scope>
    <source>
        <strain evidence="3 4">P</strain>
    </source>
</reference>
<name>A0A5C1QGS3_9SPIO</name>
<evidence type="ECO:0000313" key="3">
    <source>
        <dbReference type="EMBL" id="QEN05432.1"/>
    </source>
</evidence>
<dbReference type="NCBIfam" id="NF040493">
    <property type="entry name" value="TA_anti_VapB"/>
    <property type="match status" value="1"/>
</dbReference>
<evidence type="ECO:0000259" key="2">
    <source>
        <dbReference type="Pfam" id="PF04014"/>
    </source>
</evidence>
<evidence type="ECO:0000313" key="4">
    <source>
        <dbReference type="Proteomes" id="UP000323824"/>
    </source>
</evidence>
<dbReference type="AlphaFoldDB" id="A0A5C1QGS3"/>
<dbReference type="Proteomes" id="UP000323824">
    <property type="component" value="Chromosome"/>
</dbReference>
<dbReference type="Pfam" id="PF04014">
    <property type="entry name" value="MazE_antitoxin"/>
    <property type="match status" value="1"/>
</dbReference>
<dbReference type="OrthoDB" id="9810009at2"/>
<dbReference type="EMBL" id="CP035807">
    <property type="protein sequence ID" value="QEN05432.1"/>
    <property type="molecule type" value="Genomic_DNA"/>
</dbReference>
<feature type="domain" description="SpoVT-AbrB" evidence="2">
    <location>
        <begin position="9"/>
        <end position="46"/>
    </location>
</feature>